<dbReference type="InterPro" id="IPR006059">
    <property type="entry name" value="SBP"/>
</dbReference>
<dbReference type="Pfam" id="PF01547">
    <property type="entry name" value="SBP_bac_1"/>
    <property type="match status" value="1"/>
</dbReference>
<gene>
    <name evidence="6" type="ORF">GCM10009843_13430</name>
</gene>
<sequence length="429" mass="45509">MKRNRSIATRALALVAISSLALTACGRDADDSGAEGQGEAVSEGEASGEIEVWAMGTEGEMLGDFSQSFMDENPDADVKVTAVPWDAAHDKIANAIASGETPDVTLVGSTWMGEFGQSGGIDPIPEGLVDGGDFFEGAWGSNDVGGTVYGVPWYVETRVLYYRKDLAEKAGWNEPPQSWDDFKQFTKDLMDKGGAEYGISLPPGGTGSWQTMMPFAWSNGASLTNEDGTEYTLDSPEMAEALEYYKSFFDEGITVAKTMDAGELESGFADGTYASFISGPWHAGLVEEAGLSKDEYGVALLPGPEGSPGTSFVGGGNLAVFADSDNKENAWKYVQWLSDPETQQGFYDEVGDLPAVQSAWDSGKLADDPQLQIFGEQLASTQAPPSVPTWEEVAGVVDSETEKVTRGDLSVEDAIASMQEQASAIGTGL</sequence>
<dbReference type="RefSeq" id="WP_344302900.1">
    <property type="nucleotide sequence ID" value="NZ_BAAAQQ010000004.1"/>
</dbReference>
<feature type="compositionally biased region" description="Low complexity" evidence="4">
    <location>
        <begin position="37"/>
        <end position="47"/>
    </location>
</feature>
<feature type="signal peptide" evidence="5">
    <location>
        <begin position="1"/>
        <end position="23"/>
    </location>
</feature>
<keyword evidence="7" id="KW-1185">Reference proteome</keyword>
<evidence type="ECO:0000256" key="5">
    <source>
        <dbReference type="SAM" id="SignalP"/>
    </source>
</evidence>
<comment type="similarity">
    <text evidence="1">Belongs to the bacterial solute-binding protein 1 family.</text>
</comment>
<keyword evidence="2" id="KW-0813">Transport</keyword>
<evidence type="ECO:0000256" key="3">
    <source>
        <dbReference type="ARBA" id="ARBA00022729"/>
    </source>
</evidence>
<proteinExistence type="inferred from homology"/>
<feature type="chain" id="PRO_5046610923" evidence="5">
    <location>
        <begin position="24"/>
        <end position="429"/>
    </location>
</feature>
<organism evidence="6 7">
    <name type="scientific">Nocardioides bigeumensis</name>
    <dbReference type="NCBI Taxonomy" id="433657"/>
    <lineage>
        <taxon>Bacteria</taxon>
        <taxon>Bacillati</taxon>
        <taxon>Actinomycetota</taxon>
        <taxon>Actinomycetes</taxon>
        <taxon>Propionibacteriales</taxon>
        <taxon>Nocardioidaceae</taxon>
        <taxon>Nocardioides</taxon>
    </lineage>
</organism>
<feature type="region of interest" description="Disordered" evidence="4">
    <location>
        <begin position="28"/>
        <end position="47"/>
    </location>
</feature>
<dbReference type="PANTHER" id="PTHR30061:SF50">
    <property type="entry name" value="MALTOSE_MALTODEXTRIN-BINDING PERIPLASMIC PROTEIN"/>
    <property type="match status" value="1"/>
</dbReference>
<dbReference type="PANTHER" id="PTHR30061">
    <property type="entry name" value="MALTOSE-BINDING PERIPLASMIC PROTEIN"/>
    <property type="match status" value="1"/>
</dbReference>
<dbReference type="Proteomes" id="UP001500575">
    <property type="component" value="Unassembled WGS sequence"/>
</dbReference>
<dbReference type="EMBL" id="BAAAQQ010000004">
    <property type="protein sequence ID" value="GAA2120164.1"/>
    <property type="molecule type" value="Genomic_DNA"/>
</dbReference>
<protein>
    <submittedName>
        <fullName evidence="6">Extracellular solute-binding protein</fullName>
    </submittedName>
</protein>
<name>A0ABP5JTR3_9ACTN</name>
<evidence type="ECO:0000313" key="6">
    <source>
        <dbReference type="EMBL" id="GAA2120164.1"/>
    </source>
</evidence>
<evidence type="ECO:0000313" key="7">
    <source>
        <dbReference type="Proteomes" id="UP001500575"/>
    </source>
</evidence>
<evidence type="ECO:0000256" key="1">
    <source>
        <dbReference type="ARBA" id="ARBA00008520"/>
    </source>
</evidence>
<keyword evidence="3 5" id="KW-0732">Signal</keyword>
<dbReference type="CDD" id="cd14747">
    <property type="entry name" value="PBP2_MalE"/>
    <property type="match status" value="1"/>
</dbReference>
<evidence type="ECO:0000256" key="4">
    <source>
        <dbReference type="SAM" id="MobiDB-lite"/>
    </source>
</evidence>
<dbReference type="Gene3D" id="3.40.190.10">
    <property type="entry name" value="Periplasmic binding protein-like II"/>
    <property type="match status" value="2"/>
</dbReference>
<comment type="caution">
    <text evidence="6">The sequence shown here is derived from an EMBL/GenBank/DDBJ whole genome shotgun (WGS) entry which is preliminary data.</text>
</comment>
<dbReference type="PROSITE" id="PS51257">
    <property type="entry name" value="PROKAR_LIPOPROTEIN"/>
    <property type="match status" value="1"/>
</dbReference>
<accession>A0ABP5JTR3</accession>
<dbReference type="SUPFAM" id="SSF53850">
    <property type="entry name" value="Periplasmic binding protein-like II"/>
    <property type="match status" value="1"/>
</dbReference>
<evidence type="ECO:0000256" key="2">
    <source>
        <dbReference type="ARBA" id="ARBA00022448"/>
    </source>
</evidence>
<reference evidence="7" key="1">
    <citation type="journal article" date="2019" name="Int. J. Syst. Evol. Microbiol.">
        <title>The Global Catalogue of Microorganisms (GCM) 10K type strain sequencing project: providing services to taxonomists for standard genome sequencing and annotation.</title>
        <authorList>
            <consortium name="The Broad Institute Genomics Platform"/>
            <consortium name="The Broad Institute Genome Sequencing Center for Infectious Disease"/>
            <person name="Wu L."/>
            <person name="Ma J."/>
        </authorList>
    </citation>
    <scope>NUCLEOTIDE SEQUENCE [LARGE SCALE GENOMIC DNA]</scope>
    <source>
        <strain evidence="7">JCM 16021</strain>
    </source>
</reference>